<accession>A0A7M2WXD9</accession>
<proteinExistence type="predicted"/>
<keyword evidence="3" id="KW-1185">Reference proteome</keyword>
<dbReference type="KEGG" id="hbs:IPV69_01870"/>
<dbReference type="AlphaFoldDB" id="A0A7M2WXD9"/>
<evidence type="ECO:0000256" key="1">
    <source>
        <dbReference type="SAM" id="Phobius"/>
    </source>
</evidence>
<dbReference type="Proteomes" id="UP000593765">
    <property type="component" value="Chromosome"/>
</dbReference>
<dbReference type="EMBL" id="CP063458">
    <property type="protein sequence ID" value="QOV90146.1"/>
    <property type="molecule type" value="Genomic_DNA"/>
</dbReference>
<evidence type="ECO:0000313" key="3">
    <source>
        <dbReference type="Proteomes" id="UP000593765"/>
    </source>
</evidence>
<protein>
    <submittedName>
        <fullName evidence="2">Uncharacterized protein</fullName>
    </submittedName>
</protein>
<keyword evidence="1" id="KW-0812">Transmembrane</keyword>
<keyword evidence="1" id="KW-1133">Transmembrane helix</keyword>
<sequence length="141" mass="14553">MNQANSEDPAIAAAYKYIREEMAQGVSDEQIVLTMEDNGWNATTVRALCKNVRESTPAPTHSLNYASMYRNPSARPTVSTGGGDGGADMLVGGLICAVGLVITIGSYAAASSSSGGGGYVVAWGAILFGGIRFFRGLAARG</sequence>
<dbReference type="RefSeq" id="WP_206293218.1">
    <property type="nucleotide sequence ID" value="NZ_CP063458.1"/>
</dbReference>
<organism evidence="2 3">
    <name type="scientific">Humisphaera borealis</name>
    <dbReference type="NCBI Taxonomy" id="2807512"/>
    <lineage>
        <taxon>Bacteria</taxon>
        <taxon>Pseudomonadati</taxon>
        <taxon>Planctomycetota</taxon>
        <taxon>Phycisphaerae</taxon>
        <taxon>Tepidisphaerales</taxon>
        <taxon>Tepidisphaeraceae</taxon>
        <taxon>Humisphaera</taxon>
    </lineage>
</organism>
<evidence type="ECO:0000313" key="2">
    <source>
        <dbReference type="EMBL" id="QOV90146.1"/>
    </source>
</evidence>
<gene>
    <name evidence="2" type="ORF">IPV69_01870</name>
</gene>
<keyword evidence="1" id="KW-0472">Membrane</keyword>
<name>A0A7M2WXD9_9BACT</name>
<reference evidence="2 3" key="1">
    <citation type="submission" date="2020-10" db="EMBL/GenBank/DDBJ databases">
        <title>Wide distribution of Phycisphaera-like planctomycetes from WD2101 soil group in peatlands and genome analysis of the first cultivated representative.</title>
        <authorList>
            <person name="Dedysh S.N."/>
            <person name="Beletsky A.V."/>
            <person name="Ivanova A."/>
            <person name="Kulichevskaya I.S."/>
            <person name="Suzina N.E."/>
            <person name="Philippov D.A."/>
            <person name="Rakitin A.L."/>
            <person name="Mardanov A.V."/>
            <person name="Ravin N.V."/>
        </authorList>
    </citation>
    <scope>NUCLEOTIDE SEQUENCE [LARGE SCALE GENOMIC DNA]</scope>
    <source>
        <strain evidence="2 3">M1803</strain>
    </source>
</reference>
<feature type="transmembrane region" description="Helical" evidence="1">
    <location>
        <begin position="116"/>
        <end position="134"/>
    </location>
</feature>
<feature type="transmembrane region" description="Helical" evidence="1">
    <location>
        <begin position="89"/>
        <end position="110"/>
    </location>
</feature>